<reference evidence="12" key="1">
    <citation type="submission" date="2018-12" db="EMBL/GenBank/DDBJ databases">
        <authorList>
            <person name="Sun L."/>
            <person name="Chen Z."/>
        </authorList>
    </citation>
    <scope>NUCLEOTIDE SEQUENCE [LARGE SCALE GENOMIC DNA]</scope>
    <source>
        <strain evidence="12">3-2-2</strain>
    </source>
</reference>
<evidence type="ECO:0000256" key="7">
    <source>
        <dbReference type="ARBA" id="ARBA00029500"/>
    </source>
</evidence>
<evidence type="ECO:0000313" key="12">
    <source>
        <dbReference type="EMBL" id="RST77390.1"/>
    </source>
</evidence>
<proteinExistence type="predicted"/>
<keyword evidence="8" id="KW-0175">Coiled coil</keyword>
<evidence type="ECO:0000256" key="8">
    <source>
        <dbReference type="SAM" id="Coils"/>
    </source>
</evidence>
<dbReference type="InterPro" id="IPR025944">
    <property type="entry name" value="Sigma_54_int_dom_CS"/>
</dbReference>
<dbReference type="InterPro" id="IPR030828">
    <property type="entry name" value="HTH_TyrR"/>
</dbReference>
<evidence type="ECO:0000256" key="5">
    <source>
        <dbReference type="ARBA" id="ARBA00023125"/>
    </source>
</evidence>
<evidence type="ECO:0000259" key="10">
    <source>
        <dbReference type="PROSITE" id="PS50112"/>
    </source>
</evidence>
<keyword evidence="4" id="KW-0805">Transcription regulation</keyword>
<dbReference type="Pfam" id="PF25601">
    <property type="entry name" value="AAA_lid_14"/>
    <property type="match status" value="1"/>
</dbReference>
<evidence type="ECO:0000256" key="3">
    <source>
        <dbReference type="ARBA" id="ARBA00022840"/>
    </source>
</evidence>
<dbReference type="GO" id="GO:0005524">
    <property type="term" value="F:ATP binding"/>
    <property type="evidence" value="ECO:0007669"/>
    <property type="project" value="UniProtKB-KW"/>
</dbReference>
<dbReference type="PROSITE" id="PS50045">
    <property type="entry name" value="SIGMA54_INTERACT_4"/>
    <property type="match status" value="1"/>
</dbReference>
<evidence type="ECO:0000256" key="4">
    <source>
        <dbReference type="ARBA" id="ARBA00023015"/>
    </source>
</evidence>
<protein>
    <recommendedName>
        <fullName evidence="7">HTH-type transcriptional regulatory protein TyrR</fullName>
    </recommendedName>
</protein>
<dbReference type="Gene3D" id="3.30.450.20">
    <property type="entry name" value="PAS domain"/>
    <property type="match status" value="1"/>
</dbReference>
<dbReference type="SUPFAM" id="SSF46689">
    <property type="entry name" value="Homeodomain-like"/>
    <property type="match status" value="1"/>
</dbReference>
<organism evidence="12 13">
    <name type="scientific">Siminovitchia acidinfaciens</name>
    <dbReference type="NCBI Taxonomy" id="2321395"/>
    <lineage>
        <taxon>Bacteria</taxon>
        <taxon>Bacillati</taxon>
        <taxon>Bacillota</taxon>
        <taxon>Bacilli</taxon>
        <taxon>Bacillales</taxon>
        <taxon>Bacillaceae</taxon>
        <taxon>Siminovitchia</taxon>
    </lineage>
</organism>
<dbReference type="RefSeq" id="WP_126047338.1">
    <property type="nucleotide sequence ID" value="NZ_QYTV02000001.1"/>
</dbReference>
<dbReference type="PROSITE" id="PS50112">
    <property type="entry name" value="PAS"/>
    <property type="match status" value="1"/>
</dbReference>
<keyword evidence="5" id="KW-0238">DNA-binding</keyword>
<dbReference type="SUPFAM" id="SSF55785">
    <property type="entry name" value="PYP-like sensor domain (PAS domain)"/>
    <property type="match status" value="1"/>
</dbReference>
<dbReference type="PROSITE" id="PS00676">
    <property type="entry name" value="SIGMA54_INTERACT_2"/>
    <property type="match status" value="1"/>
</dbReference>
<evidence type="ECO:0000313" key="13">
    <source>
        <dbReference type="Proteomes" id="UP000287156"/>
    </source>
</evidence>
<evidence type="ECO:0000256" key="2">
    <source>
        <dbReference type="ARBA" id="ARBA00022797"/>
    </source>
</evidence>
<dbReference type="Proteomes" id="UP000287156">
    <property type="component" value="Unassembled WGS sequence"/>
</dbReference>
<dbReference type="InterPro" id="IPR058031">
    <property type="entry name" value="AAA_lid_NorR"/>
</dbReference>
<dbReference type="InterPro" id="IPR013656">
    <property type="entry name" value="PAS_4"/>
</dbReference>
<feature type="coiled-coil region" evidence="8">
    <location>
        <begin position="117"/>
        <end position="144"/>
    </location>
</feature>
<feature type="domain" description="PAS" evidence="10">
    <location>
        <begin position="7"/>
        <end position="88"/>
    </location>
</feature>
<dbReference type="SMART" id="SM00382">
    <property type="entry name" value="AAA"/>
    <property type="match status" value="1"/>
</dbReference>
<dbReference type="FunFam" id="3.40.50.300:FF:000006">
    <property type="entry name" value="DNA-binding transcriptional regulator NtrC"/>
    <property type="match status" value="1"/>
</dbReference>
<keyword evidence="3" id="KW-0067">ATP-binding</keyword>
<dbReference type="Pfam" id="PF18024">
    <property type="entry name" value="HTH_50"/>
    <property type="match status" value="1"/>
</dbReference>
<dbReference type="GO" id="GO:0006355">
    <property type="term" value="P:regulation of DNA-templated transcription"/>
    <property type="evidence" value="ECO:0007669"/>
    <property type="project" value="InterPro"/>
</dbReference>
<dbReference type="SUPFAM" id="SSF52540">
    <property type="entry name" value="P-loop containing nucleoside triphosphate hydrolases"/>
    <property type="match status" value="1"/>
</dbReference>
<evidence type="ECO:0000259" key="11">
    <source>
        <dbReference type="PROSITE" id="PS50113"/>
    </source>
</evidence>
<dbReference type="Gene3D" id="1.10.8.60">
    <property type="match status" value="1"/>
</dbReference>
<dbReference type="InterPro" id="IPR025943">
    <property type="entry name" value="Sigma_54_int_dom_ATP-bd_2"/>
</dbReference>
<evidence type="ECO:0000256" key="6">
    <source>
        <dbReference type="ARBA" id="ARBA00023163"/>
    </source>
</evidence>
<dbReference type="NCBIfam" id="TIGR04381">
    <property type="entry name" value="HTH_TypR"/>
    <property type="match status" value="1"/>
</dbReference>
<dbReference type="PANTHER" id="PTHR32071">
    <property type="entry name" value="TRANSCRIPTIONAL REGULATORY PROTEIN"/>
    <property type="match status" value="1"/>
</dbReference>
<comment type="caution">
    <text evidence="12">The sequence shown here is derived from an EMBL/GenBank/DDBJ whole genome shotgun (WGS) entry which is preliminary data.</text>
</comment>
<feature type="domain" description="Sigma-54 factor interaction" evidence="9">
    <location>
        <begin position="151"/>
        <end position="380"/>
    </location>
</feature>
<dbReference type="PROSITE" id="PS00675">
    <property type="entry name" value="SIGMA54_INTERACT_1"/>
    <property type="match status" value="1"/>
</dbReference>
<keyword evidence="1" id="KW-0547">Nucleotide-binding</keyword>
<feature type="domain" description="PAC" evidence="11">
    <location>
        <begin position="74"/>
        <end position="126"/>
    </location>
</feature>
<evidence type="ECO:0000259" key="9">
    <source>
        <dbReference type="PROSITE" id="PS50045"/>
    </source>
</evidence>
<dbReference type="InterPro" id="IPR000700">
    <property type="entry name" value="PAS-assoc_C"/>
</dbReference>
<gene>
    <name evidence="12" type="ORF">D4T97_002575</name>
</gene>
<evidence type="ECO:0000256" key="1">
    <source>
        <dbReference type="ARBA" id="ARBA00022741"/>
    </source>
</evidence>
<dbReference type="InterPro" id="IPR027417">
    <property type="entry name" value="P-loop_NTPase"/>
</dbReference>
<dbReference type="EMBL" id="QYTV02000001">
    <property type="protein sequence ID" value="RST77390.1"/>
    <property type="molecule type" value="Genomic_DNA"/>
</dbReference>
<keyword evidence="2" id="KW-0058">Aromatic hydrocarbons catabolism</keyword>
<dbReference type="PROSITE" id="PS00688">
    <property type="entry name" value="SIGMA54_INTERACT_3"/>
    <property type="match status" value="1"/>
</dbReference>
<dbReference type="InterPro" id="IPR025662">
    <property type="entry name" value="Sigma_54_int_dom_ATP-bd_1"/>
</dbReference>
<dbReference type="CDD" id="cd00009">
    <property type="entry name" value="AAA"/>
    <property type="match status" value="1"/>
</dbReference>
<dbReference type="PANTHER" id="PTHR32071:SF57">
    <property type="entry name" value="C4-DICARBOXYLATE TRANSPORT TRANSCRIPTIONAL REGULATORY PROTEIN DCTD"/>
    <property type="match status" value="1"/>
</dbReference>
<name>A0A429Y7K2_9BACI</name>
<dbReference type="NCBIfam" id="TIGR00229">
    <property type="entry name" value="sensory_box"/>
    <property type="match status" value="1"/>
</dbReference>
<dbReference type="InterPro" id="IPR002078">
    <property type="entry name" value="Sigma_54_int"/>
</dbReference>
<dbReference type="InterPro" id="IPR009057">
    <property type="entry name" value="Homeodomain-like_sf"/>
</dbReference>
<dbReference type="PROSITE" id="PS50113">
    <property type="entry name" value="PAC"/>
    <property type="match status" value="1"/>
</dbReference>
<dbReference type="GO" id="GO:0003677">
    <property type="term" value="F:DNA binding"/>
    <property type="evidence" value="ECO:0007669"/>
    <property type="project" value="UniProtKB-KW"/>
</dbReference>
<dbReference type="Pfam" id="PF00158">
    <property type="entry name" value="Sigma54_activat"/>
    <property type="match status" value="1"/>
</dbReference>
<sequence>MKEEDIRELELRAILEASNDNIVIADGKGKVLRVSPNCYSIYGMKTEELVGKTADELEKMDVWSPSVTKRVLQDKKEVQVMQHTLTGRSVMATALPVFDEQGEMIRVISFSHDLTELRQIKEDYEELRAKMEYYQSEIQELRDKDQHMDGIVLKSKELSNVWQLIHRVAPSDATVVFLGESGVGKNVFARAIHDKSNRSKEAFIEVNCGAIPETLFESEMFGYEKGAFTGANKEGKPGLIELANKGTLFLDEVGELPLNLQAKLLKVIQEKKVTRIGGTQTKQIDFRIIASTNRDLQEMVREGKFREDLFYRLNVVPITILPLRERKDDLLQLCEFFLDMFNEKYKTDKVLHAATINEMLDYSWPGNVRELENLMERLVITTENRVIYPSALPFHTKESQSEVFELETEELPEQADNLQEALRDVEIRWLKRAYRQYKTTYEMADYLGISQSSVVRKLQKYGINS</sequence>
<dbReference type="Pfam" id="PF08448">
    <property type="entry name" value="PAS_4"/>
    <property type="match status" value="1"/>
</dbReference>
<accession>A0A429Y7K2</accession>
<dbReference type="OrthoDB" id="9771372at2"/>
<dbReference type="Gene3D" id="1.10.10.60">
    <property type="entry name" value="Homeodomain-like"/>
    <property type="match status" value="1"/>
</dbReference>
<keyword evidence="6" id="KW-0804">Transcription</keyword>
<keyword evidence="13" id="KW-1185">Reference proteome</keyword>
<dbReference type="Gene3D" id="3.40.50.300">
    <property type="entry name" value="P-loop containing nucleotide triphosphate hydrolases"/>
    <property type="match status" value="1"/>
</dbReference>
<dbReference type="InterPro" id="IPR003593">
    <property type="entry name" value="AAA+_ATPase"/>
</dbReference>
<dbReference type="InterPro" id="IPR000014">
    <property type="entry name" value="PAS"/>
</dbReference>
<dbReference type="AlphaFoldDB" id="A0A429Y7K2"/>
<dbReference type="InterPro" id="IPR035965">
    <property type="entry name" value="PAS-like_dom_sf"/>
</dbReference>